<keyword evidence="4" id="KW-0472">Membrane</keyword>
<evidence type="ECO:0000313" key="6">
    <source>
        <dbReference type="Proteomes" id="UP001194696"/>
    </source>
</evidence>
<evidence type="ECO:0000256" key="1">
    <source>
        <dbReference type="ARBA" id="ARBA00022441"/>
    </source>
</evidence>
<feature type="compositionally biased region" description="Low complexity" evidence="3">
    <location>
        <begin position="378"/>
        <end position="399"/>
    </location>
</feature>
<keyword evidence="6" id="KW-1185">Reference proteome</keyword>
<keyword evidence="4" id="KW-0812">Transmembrane</keyword>
<dbReference type="SUPFAM" id="SSF50965">
    <property type="entry name" value="Galactose oxidase, central domain"/>
    <property type="match status" value="1"/>
</dbReference>
<name>A0ABQ7JZR3_9FUNG</name>
<dbReference type="InterPro" id="IPR011043">
    <property type="entry name" value="Gal_Oxase/kelch_b-propeller"/>
</dbReference>
<evidence type="ECO:0000256" key="3">
    <source>
        <dbReference type="SAM" id="MobiDB-lite"/>
    </source>
</evidence>
<feature type="compositionally biased region" description="Polar residues" evidence="3">
    <location>
        <begin position="646"/>
        <end position="660"/>
    </location>
</feature>
<feature type="region of interest" description="Disordered" evidence="3">
    <location>
        <begin position="631"/>
        <end position="681"/>
    </location>
</feature>
<comment type="caution">
    <text evidence="5">The sequence shown here is derived from an EMBL/GenBank/DDBJ whole genome shotgun (WGS) entry which is preliminary data.</text>
</comment>
<accession>A0ABQ7JZR3</accession>
<gene>
    <name evidence="5" type="ORF">BGZ96_007835</name>
</gene>
<dbReference type="Gene3D" id="2.120.10.80">
    <property type="entry name" value="Kelch-type beta propeller"/>
    <property type="match status" value="1"/>
</dbReference>
<feature type="compositionally biased region" description="Low complexity" evidence="3">
    <location>
        <begin position="326"/>
        <end position="341"/>
    </location>
</feature>
<feature type="region of interest" description="Disordered" evidence="3">
    <location>
        <begin position="378"/>
        <end position="417"/>
    </location>
</feature>
<dbReference type="Proteomes" id="UP001194696">
    <property type="component" value="Unassembled WGS sequence"/>
</dbReference>
<feature type="region of interest" description="Disordered" evidence="3">
    <location>
        <begin position="302"/>
        <end position="341"/>
    </location>
</feature>
<feature type="compositionally biased region" description="Pro residues" evidence="3">
    <location>
        <begin position="670"/>
        <end position="681"/>
    </location>
</feature>
<keyword evidence="4" id="KW-1133">Transmembrane helix</keyword>
<evidence type="ECO:0008006" key="7">
    <source>
        <dbReference type="Google" id="ProtNLM"/>
    </source>
</evidence>
<feature type="compositionally biased region" description="Gly residues" evidence="3">
    <location>
        <begin position="400"/>
        <end position="413"/>
    </location>
</feature>
<keyword evidence="2" id="KW-0677">Repeat</keyword>
<reference evidence="5 6" key="1">
    <citation type="journal article" date="2020" name="Fungal Divers.">
        <title>Resolving the Mortierellaceae phylogeny through synthesis of multi-gene phylogenetics and phylogenomics.</title>
        <authorList>
            <person name="Vandepol N."/>
            <person name="Liber J."/>
            <person name="Desiro A."/>
            <person name="Na H."/>
            <person name="Kennedy M."/>
            <person name="Barry K."/>
            <person name="Grigoriev I.V."/>
            <person name="Miller A.N."/>
            <person name="O'Donnell K."/>
            <person name="Stajich J.E."/>
            <person name="Bonito G."/>
        </authorList>
    </citation>
    <scope>NUCLEOTIDE SEQUENCE [LARGE SCALE GENOMIC DNA]</scope>
    <source>
        <strain evidence="5 6">AD045</strain>
    </source>
</reference>
<proteinExistence type="predicted"/>
<evidence type="ECO:0000256" key="2">
    <source>
        <dbReference type="ARBA" id="ARBA00022737"/>
    </source>
</evidence>
<dbReference type="EMBL" id="JAAAIM010000414">
    <property type="protein sequence ID" value="KAG0288404.1"/>
    <property type="molecule type" value="Genomic_DNA"/>
</dbReference>
<protein>
    <recommendedName>
        <fullName evidence="7">Galactose oxidase</fullName>
    </recommendedName>
</protein>
<keyword evidence="1" id="KW-0880">Kelch repeat</keyword>
<evidence type="ECO:0000313" key="5">
    <source>
        <dbReference type="EMBL" id="KAG0288404.1"/>
    </source>
</evidence>
<dbReference type="Pfam" id="PF24681">
    <property type="entry name" value="Kelch_KLHDC2_KLHL20_DRC7"/>
    <property type="match status" value="1"/>
</dbReference>
<feature type="transmembrane region" description="Helical" evidence="4">
    <location>
        <begin position="343"/>
        <end position="366"/>
    </location>
</feature>
<dbReference type="InterPro" id="IPR015915">
    <property type="entry name" value="Kelch-typ_b-propeller"/>
</dbReference>
<evidence type="ECO:0000256" key="4">
    <source>
        <dbReference type="SAM" id="Phobius"/>
    </source>
</evidence>
<dbReference type="PANTHER" id="PTHR46093:SF18">
    <property type="entry name" value="FIBRONECTIN TYPE-III DOMAIN-CONTAINING PROTEIN"/>
    <property type="match status" value="1"/>
</dbReference>
<sequence length="681" mass="71522">MAFMRGGNYLYVQGGKFVTNERQISVTNQLAALDLSKPWATSAPVWKLLSPGPAYNLYNGVSTADNQTLVTFFNNQELFVNIYNVQTNSWQYTSIKTSGELLQAIRTVIDPKTGLVYIDGADNMNVFNPTNRDFTYTAIPPGVLNARFFAGAGYHPTRRSIMYMGGVTGALQFEPETYITEFLLDTQSWGTFPTIGELPTPRCDHCMAISEDGNTVVMFGGRTPPPGNFTGTFYILDVPSKTWVQGPSASTRLYSACSIVGDQFIVWGGFDGKSTIDGPPIIYSFSQKKWIEQYAPPPYFASLPTAPSVPEGGGGSQNPNTPTNPDGSSSGNTGDSTSSSSNLGGILGGTLGSLCVVALAGVAYLYMKRRGDKTMYETQAQQRIIQQAERTNESSRGGNNNTGGSAGGDGSVAGSGHLMKSADLNALPPYIMTPARNPQVAAAIAADNNGNASLRSPQDAVAMGLHFEPHSRHDPQLLPMSPLNTPMGPLNHQQKHFQPSVFVPSSGTLTPTIFNPSTINCTQGGGPVVGYTTIPVQTTAGLAYMSVPVQSSPPCPGTVGTGPTGGYGYTSVPLQVPLPVQNYHNGAGGPAYTSMPLQSPTGGGYLQPGSGVARGIPTMGYAGLSPIHSSDYDSSPGSVHRPLVVSGSSAGYSGPSTPVTSAGGDGEYYYPPPPHPAASGP</sequence>
<dbReference type="PANTHER" id="PTHR46093">
    <property type="entry name" value="ACYL-COA-BINDING DOMAIN-CONTAINING PROTEIN 5"/>
    <property type="match status" value="1"/>
</dbReference>
<organism evidence="5 6">
    <name type="scientific">Linnemannia gamsii</name>
    <dbReference type="NCBI Taxonomy" id="64522"/>
    <lineage>
        <taxon>Eukaryota</taxon>
        <taxon>Fungi</taxon>
        <taxon>Fungi incertae sedis</taxon>
        <taxon>Mucoromycota</taxon>
        <taxon>Mortierellomycotina</taxon>
        <taxon>Mortierellomycetes</taxon>
        <taxon>Mortierellales</taxon>
        <taxon>Mortierellaceae</taxon>
        <taxon>Linnemannia</taxon>
    </lineage>
</organism>